<keyword evidence="2" id="KW-1185">Reference proteome</keyword>
<reference evidence="1 2" key="1">
    <citation type="journal article" date="2019" name="Int. J. Syst. Evol. Microbiol.">
        <title>The Global Catalogue of Microorganisms (GCM) 10K type strain sequencing project: providing services to taxonomists for standard genome sequencing and annotation.</title>
        <authorList>
            <consortium name="The Broad Institute Genomics Platform"/>
            <consortium name="The Broad Institute Genome Sequencing Center for Infectious Disease"/>
            <person name="Wu L."/>
            <person name="Ma J."/>
        </authorList>
    </citation>
    <scope>NUCLEOTIDE SEQUENCE [LARGE SCALE GENOMIC DNA]</scope>
    <source>
        <strain evidence="1 2">JCM 15313</strain>
    </source>
</reference>
<protein>
    <recommendedName>
        <fullName evidence="3">Universal stress protein</fullName>
    </recommendedName>
</protein>
<gene>
    <name evidence="1" type="ORF">GCM10009799_15620</name>
</gene>
<dbReference type="Proteomes" id="UP001501585">
    <property type="component" value="Unassembled WGS sequence"/>
</dbReference>
<evidence type="ECO:0000313" key="1">
    <source>
        <dbReference type="EMBL" id="GAA1990566.1"/>
    </source>
</evidence>
<dbReference type="SUPFAM" id="SSF102405">
    <property type="entry name" value="MCP/YpsA-like"/>
    <property type="match status" value="1"/>
</dbReference>
<organism evidence="1 2">
    <name type="scientific">Nocardiopsis rhodophaea</name>
    <dbReference type="NCBI Taxonomy" id="280238"/>
    <lineage>
        <taxon>Bacteria</taxon>
        <taxon>Bacillati</taxon>
        <taxon>Actinomycetota</taxon>
        <taxon>Actinomycetes</taxon>
        <taxon>Streptosporangiales</taxon>
        <taxon>Nocardiopsidaceae</taxon>
        <taxon>Nocardiopsis</taxon>
    </lineage>
</organism>
<evidence type="ECO:0000313" key="2">
    <source>
        <dbReference type="Proteomes" id="UP001501585"/>
    </source>
</evidence>
<proteinExistence type="predicted"/>
<accession>A0ABN2SQB5</accession>
<sequence length="159" mass="17207">MTLRRIAVTGHRGLAPEVERAVDTALRAHLAPFDGEMVGLSCLADGADTLFARAVVDAGAPLEVVVPAEAYRDALPAEHHAEYDALLRRAVLVHRLPHLESTPESHMDAGRHMVDHCDELVAIWDGAPSRGEGGTADIVDYAHDQECPVVVIWPEGARR</sequence>
<name>A0ABN2SQB5_9ACTN</name>
<dbReference type="Gene3D" id="3.40.50.450">
    <property type="match status" value="1"/>
</dbReference>
<dbReference type="EMBL" id="BAAAPC010000005">
    <property type="protein sequence ID" value="GAA1990566.1"/>
    <property type="molecule type" value="Genomic_DNA"/>
</dbReference>
<evidence type="ECO:0008006" key="3">
    <source>
        <dbReference type="Google" id="ProtNLM"/>
    </source>
</evidence>
<comment type="caution">
    <text evidence="1">The sequence shown here is derived from an EMBL/GenBank/DDBJ whole genome shotgun (WGS) entry which is preliminary data.</text>
</comment>